<organism evidence="1 2">
    <name type="scientific">Arachidicoccus rhizosphaerae</name>
    <dbReference type="NCBI Taxonomy" id="551991"/>
    <lineage>
        <taxon>Bacteria</taxon>
        <taxon>Pseudomonadati</taxon>
        <taxon>Bacteroidota</taxon>
        <taxon>Chitinophagia</taxon>
        <taxon>Chitinophagales</taxon>
        <taxon>Chitinophagaceae</taxon>
        <taxon>Arachidicoccus</taxon>
    </lineage>
</organism>
<keyword evidence="2" id="KW-1185">Reference proteome</keyword>
<gene>
    <name evidence="1" type="ORF">SAMN05192529_10938</name>
</gene>
<reference evidence="1 2" key="1">
    <citation type="submission" date="2016-10" db="EMBL/GenBank/DDBJ databases">
        <authorList>
            <person name="de Groot N.N."/>
        </authorList>
    </citation>
    <scope>NUCLEOTIDE SEQUENCE [LARGE SCALE GENOMIC DNA]</scope>
    <source>
        <strain evidence="1 2">Vu-144</strain>
    </source>
</reference>
<accession>A0A1H3YT58</accession>
<evidence type="ECO:0000313" key="1">
    <source>
        <dbReference type="EMBL" id="SEA14739.1"/>
    </source>
</evidence>
<dbReference type="AlphaFoldDB" id="A0A1H3YT58"/>
<dbReference type="Proteomes" id="UP000199041">
    <property type="component" value="Unassembled WGS sequence"/>
</dbReference>
<evidence type="ECO:0000313" key="2">
    <source>
        <dbReference type="Proteomes" id="UP000199041"/>
    </source>
</evidence>
<proteinExistence type="predicted"/>
<name>A0A1H3YT58_9BACT</name>
<protein>
    <recommendedName>
        <fullName evidence="3">Mobilisation protein (MobC)</fullName>
    </recommendedName>
</protein>
<evidence type="ECO:0008006" key="3">
    <source>
        <dbReference type="Google" id="ProtNLM"/>
    </source>
</evidence>
<dbReference type="OrthoDB" id="678846at2"/>
<dbReference type="RefSeq" id="WP_091396992.1">
    <property type="nucleotide sequence ID" value="NZ_FNQY01000009.1"/>
</dbReference>
<dbReference type="EMBL" id="FNQY01000009">
    <property type="protein sequence ID" value="SEA14739.1"/>
    <property type="molecule type" value="Genomic_DNA"/>
</dbReference>
<sequence length="134" mass="16198">MIRKKRGKVVGRMRVVSTRIREKKYEEFRKMMADSSIKTMSELFRHILENRKITLEYYDKTLDKVMLELADIRRELLSIGVNINQVTKRFHVQRWPDAMLMNAREIALLYQEVDLRIKELFDLITKIAQKWLPE</sequence>
<dbReference type="STRING" id="551991.SAMN05192529_10938"/>